<sequence length="521" mass="59393">MGGCVSSTSKHVLVTRKNRLKKLSSGKKWRRKICSSIVPIRRRTSAGNRVSDFSVSEFVHLDFNTRPADPASKRHEVSNRKFHLTQLQWNHSQNQIDENGICQDEAWFDSVSILESESDDDFISIHGDSFIQAAQFENTSHTVDINGSNKCDGYHESCKTIDEPVQEPREKNRTASPMHPAQKKKSTVILLPVKRKSYGGEESTEYCTSERIVYRPRGGLQIPRFKGEKPTPGSWSEVSPSVFKLRGENYFRDKRKYPAPGCSPYIPIGVDLFVCLQKMHHIAQKLDLPSVKPHEKVPPLLIVNIQVPTYPATMFGENDGEGMSLVLYFRLNENFDAEISPGFQDSIKRLVKDDMEKVKGFAKESLVPFRERLKILAGVINPEDLQLGSTERKLLQAYNEKPVLSRPQHSFYRGPNYFEIDLDVHRFSFISRKGLEAFRERLTNGIIHLSLTIQEKQLSSLHFSSISTITNYSAGTHDRGSRLSISRHWINQAEPEIQLAPATCVRNKIEQTYWEVLSMTN</sequence>
<reference evidence="2 3" key="1">
    <citation type="submission" date="2017-11" db="EMBL/GenBank/DDBJ databases">
        <title>De-novo sequencing of pomegranate (Punica granatum L.) genome.</title>
        <authorList>
            <person name="Akparov Z."/>
            <person name="Amiraslanov A."/>
            <person name="Hajiyeva S."/>
            <person name="Abbasov M."/>
            <person name="Kaur K."/>
            <person name="Hamwieh A."/>
            <person name="Solovyev V."/>
            <person name="Salamov A."/>
            <person name="Braich B."/>
            <person name="Kosarev P."/>
            <person name="Mahmoud A."/>
            <person name="Hajiyev E."/>
            <person name="Babayeva S."/>
            <person name="Izzatullayeva V."/>
            <person name="Mammadov A."/>
            <person name="Mammadov A."/>
            <person name="Sharifova S."/>
            <person name="Ojaghi J."/>
            <person name="Eynullazada K."/>
            <person name="Bayramov B."/>
            <person name="Abdulazimova A."/>
            <person name="Shahmuradov I."/>
        </authorList>
    </citation>
    <scope>NUCLEOTIDE SEQUENCE [LARGE SCALE GENOMIC DNA]</scope>
    <source>
        <strain evidence="3">cv. AG2017</strain>
        <tissue evidence="2">Leaf</tissue>
    </source>
</reference>
<accession>A0A2I0L467</accession>
<dbReference type="InterPro" id="IPR009769">
    <property type="entry name" value="EDR2_C"/>
</dbReference>
<dbReference type="Proteomes" id="UP000233551">
    <property type="component" value="Unassembled WGS sequence"/>
</dbReference>
<proteinExistence type="predicted"/>
<dbReference type="Pfam" id="PF07059">
    <property type="entry name" value="EDR2_C"/>
    <property type="match status" value="1"/>
</dbReference>
<dbReference type="PANTHER" id="PTHR31558:SF40">
    <property type="entry name" value="EXPRESSED PROTEIN"/>
    <property type="match status" value="1"/>
</dbReference>
<dbReference type="PANTHER" id="PTHR31558">
    <property type="entry name" value="CW14 PROTEIN"/>
    <property type="match status" value="1"/>
</dbReference>
<dbReference type="AlphaFoldDB" id="A0A2I0L467"/>
<evidence type="ECO:0000313" key="2">
    <source>
        <dbReference type="EMBL" id="PKI75505.1"/>
    </source>
</evidence>
<organism evidence="2 3">
    <name type="scientific">Punica granatum</name>
    <name type="common">Pomegranate</name>
    <dbReference type="NCBI Taxonomy" id="22663"/>
    <lineage>
        <taxon>Eukaryota</taxon>
        <taxon>Viridiplantae</taxon>
        <taxon>Streptophyta</taxon>
        <taxon>Embryophyta</taxon>
        <taxon>Tracheophyta</taxon>
        <taxon>Spermatophyta</taxon>
        <taxon>Magnoliopsida</taxon>
        <taxon>eudicotyledons</taxon>
        <taxon>Gunneridae</taxon>
        <taxon>Pentapetalae</taxon>
        <taxon>rosids</taxon>
        <taxon>malvids</taxon>
        <taxon>Myrtales</taxon>
        <taxon>Lythraceae</taxon>
        <taxon>Punica</taxon>
    </lineage>
</organism>
<name>A0A2I0L467_PUNGR</name>
<evidence type="ECO:0000259" key="1">
    <source>
        <dbReference type="Pfam" id="PF07059"/>
    </source>
</evidence>
<dbReference type="EMBL" id="PGOL01000169">
    <property type="protein sequence ID" value="PKI75505.1"/>
    <property type="molecule type" value="Genomic_DNA"/>
</dbReference>
<keyword evidence="3" id="KW-1185">Reference proteome</keyword>
<dbReference type="STRING" id="22663.A0A2I0L467"/>
<evidence type="ECO:0000313" key="3">
    <source>
        <dbReference type="Proteomes" id="UP000233551"/>
    </source>
</evidence>
<gene>
    <name evidence="2" type="ORF">CRG98_004175</name>
</gene>
<feature type="domain" description="Protein ENHANCED DISEASE RESISTANCE 2 C-terminal" evidence="1">
    <location>
        <begin position="235"/>
        <end position="456"/>
    </location>
</feature>
<protein>
    <recommendedName>
        <fullName evidence="1">Protein ENHANCED DISEASE RESISTANCE 2 C-terminal domain-containing protein</fullName>
    </recommendedName>
</protein>
<comment type="caution">
    <text evidence="2">The sequence shown here is derived from an EMBL/GenBank/DDBJ whole genome shotgun (WGS) entry which is preliminary data.</text>
</comment>